<dbReference type="Pfam" id="PF00486">
    <property type="entry name" value="Trans_reg_C"/>
    <property type="match status" value="1"/>
</dbReference>
<dbReference type="PANTHER" id="PTHR48111">
    <property type="entry name" value="REGULATOR OF RPOS"/>
    <property type="match status" value="1"/>
</dbReference>
<reference evidence="6 7" key="1">
    <citation type="submission" date="2022-11" db="EMBL/GenBank/DDBJ databases">
        <title>Viruses from the air-sea interface of a natural surface slick.</title>
        <authorList>
            <person name="Rahlff J."/>
            <person name="Holmfeldt K."/>
        </authorList>
    </citation>
    <scope>NUCLEOTIDE SEQUENCE [LARGE SCALE GENOMIC DNA]</scope>
    <source>
        <strain evidence="6 7">SMS4</strain>
    </source>
</reference>
<dbReference type="InterPro" id="IPR016032">
    <property type="entry name" value="Sig_transdc_resp-reg_C-effctor"/>
</dbReference>
<dbReference type="EMBL" id="JAPJDZ010000007">
    <property type="protein sequence ID" value="MDP5135305.1"/>
    <property type="molecule type" value="Genomic_DNA"/>
</dbReference>
<feature type="domain" description="OmpR/PhoB-type" evidence="5">
    <location>
        <begin position="129"/>
        <end position="228"/>
    </location>
</feature>
<dbReference type="PANTHER" id="PTHR48111:SF47">
    <property type="entry name" value="TRANSCRIPTIONAL REGULATORY PROTEIN RSTA"/>
    <property type="match status" value="1"/>
</dbReference>
<evidence type="ECO:0000259" key="4">
    <source>
        <dbReference type="PROSITE" id="PS50110"/>
    </source>
</evidence>
<dbReference type="Gene3D" id="1.10.10.10">
    <property type="entry name" value="Winged helix-like DNA-binding domain superfamily/Winged helix DNA-binding domain"/>
    <property type="match status" value="1"/>
</dbReference>
<dbReference type="InterPro" id="IPR039420">
    <property type="entry name" value="WalR-like"/>
</dbReference>
<organism evidence="6 7">
    <name type="scientific">Rheinheimera baltica</name>
    <dbReference type="NCBI Taxonomy" id="67576"/>
    <lineage>
        <taxon>Bacteria</taxon>
        <taxon>Pseudomonadati</taxon>
        <taxon>Pseudomonadota</taxon>
        <taxon>Gammaproteobacteria</taxon>
        <taxon>Chromatiales</taxon>
        <taxon>Chromatiaceae</taxon>
        <taxon>Rheinheimera</taxon>
    </lineage>
</organism>
<evidence type="ECO:0000256" key="3">
    <source>
        <dbReference type="PROSITE-ProRule" id="PRU01091"/>
    </source>
</evidence>
<keyword evidence="2" id="KW-0597">Phosphoprotein</keyword>
<feature type="modified residue" description="4-aspartylphosphate" evidence="2">
    <location>
        <position position="52"/>
    </location>
</feature>
<dbReference type="PROSITE" id="PS51755">
    <property type="entry name" value="OMPR_PHOB"/>
    <property type="match status" value="1"/>
</dbReference>
<name>A0ABT9HVY9_9GAMM</name>
<dbReference type="Gene3D" id="6.10.250.690">
    <property type="match status" value="1"/>
</dbReference>
<dbReference type="Pfam" id="PF00072">
    <property type="entry name" value="Response_reg"/>
    <property type="match status" value="1"/>
</dbReference>
<dbReference type="SUPFAM" id="SSF46894">
    <property type="entry name" value="C-terminal effector domain of the bipartite response regulators"/>
    <property type="match status" value="1"/>
</dbReference>
<feature type="domain" description="Response regulatory" evidence="4">
    <location>
        <begin position="3"/>
        <end position="116"/>
    </location>
</feature>
<accession>A0ABT9HVY9</accession>
<dbReference type="InterPro" id="IPR011006">
    <property type="entry name" value="CheY-like_superfamily"/>
</dbReference>
<keyword evidence="1 3" id="KW-0238">DNA-binding</keyword>
<evidence type="ECO:0000256" key="1">
    <source>
        <dbReference type="ARBA" id="ARBA00023125"/>
    </source>
</evidence>
<protein>
    <submittedName>
        <fullName evidence="6">Response regulator transcription factor</fullName>
    </submittedName>
</protein>
<evidence type="ECO:0000256" key="2">
    <source>
        <dbReference type="PROSITE-ProRule" id="PRU00169"/>
    </source>
</evidence>
<dbReference type="SMART" id="SM00862">
    <property type="entry name" value="Trans_reg_C"/>
    <property type="match status" value="1"/>
</dbReference>
<dbReference type="Proteomes" id="UP001231109">
    <property type="component" value="Unassembled WGS sequence"/>
</dbReference>
<dbReference type="InterPro" id="IPR001867">
    <property type="entry name" value="OmpR/PhoB-type_DNA-bd"/>
</dbReference>
<sequence length="232" mass="26350">MIRIALVEDDKELAEWISDYLLAKNYQVSIYHDGQQALDAFNFALPDLIILDGMLPSMDGLEVCKQLRRRSAVPIIMLTARDEEIDEILGLEMGADDYLTKPVRGRVLETRIKALLRRTSPGHSQPVGQNTLSLGMLEICKSSRSVNLKGEAVNLSSNEFDVLWLLAEQAGEIVSRESLTQRLRGFEYDGFDRTIDLRISRLRKKLHDDASNPFKIKTIWGKGYLLATEVWQ</sequence>
<dbReference type="SUPFAM" id="SSF52172">
    <property type="entry name" value="CheY-like"/>
    <property type="match status" value="1"/>
</dbReference>
<evidence type="ECO:0000313" key="7">
    <source>
        <dbReference type="Proteomes" id="UP001231109"/>
    </source>
</evidence>
<feature type="DNA-binding region" description="OmpR/PhoB-type" evidence="3">
    <location>
        <begin position="129"/>
        <end position="228"/>
    </location>
</feature>
<dbReference type="RefSeq" id="WP_037054917.1">
    <property type="nucleotide sequence ID" value="NZ_JAPJDZ010000007.1"/>
</dbReference>
<dbReference type="PROSITE" id="PS50110">
    <property type="entry name" value="RESPONSE_REGULATORY"/>
    <property type="match status" value="1"/>
</dbReference>
<evidence type="ECO:0000313" key="6">
    <source>
        <dbReference type="EMBL" id="MDP5135305.1"/>
    </source>
</evidence>
<dbReference type="SMART" id="SM00448">
    <property type="entry name" value="REC"/>
    <property type="match status" value="1"/>
</dbReference>
<evidence type="ECO:0000259" key="5">
    <source>
        <dbReference type="PROSITE" id="PS51755"/>
    </source>
</evidence>
<keyword evidence="7" id="KW-1185">Reference proteome</keyword>
<dbReference type="CDD" id="cd17574">
    <property type="entry name" value="REC_OmpR"/>
    <property type="match status" value="1"/>
</dbReference>
<dbReference type="InterPro" id="IPR001789">
    <property type="entry name" value="Sig_transdc_resp-reg_receiver"/>
</dbReference>
<dbReference type="InterPro" id="IPR036388">
    <property type="entry name" value="WH-like_DNA-bd_sf"/>
</dbReference>
<gene>
    <name evidence="6" type="ORF">ORJ04_04985</name>
</gene>
<dbReference type="Gene3D" id="3.40.50.2300">
    <property type="match status" value="1"/>
</dbReference>
<dbReference type="CDD" id="cd00383">
    <property type="entry name" value="trans_reg_C"/>
    <property type="match status" value="1"/>
</dbReference>
<comment type="caution">
    <text evidence="6">The sequence shown here is derived from an EMBL/GenBank/DDBJ whole genome shotgun (WGS) entry which is preliminary data.</text>
</comment>
<proteinExistence type="predicted"/>